<dbReference type="InterPro" id="IPR025963">
    <property type="entry name" value="FLgD_Tudor"/>
</dbReference>
<feature type="compositionally biased region" description="Polar residues" evidence="6">
    <location>
        <begin position="1"/>
        <end position="17"/>
    </location>
</feature>
<evidence type="ECO:0000256" key="6">
    <source>
        <dbReference type="SAM" id="MobiDB-lite"/>
    </source>
</evidence>
<keyword evidence="3 5" id="KW-1005">Bacterial flagellum biogenesis</keyword>
<feature type="region of interest" description="Disordered" evidence="6">
    <location>
        <begin position="1"/>
        <end position="26"/>
    </location>
</feature>
<sequence>MTVTSTTNNPYSVLNTGSSTSSSSVSASSAEGIQNRFLTLLTTQLKSQDPMNPMENNEITSQMAQISQVTGLENLSKSINSLLQSQYGTQSLLAASLVGKSAMIDGNTLTLGQGGTAQGGVILDGSAQNLAITVKNANGEVIDTFTMNNVKSGLTTFNWDGTDKDGNAVAAGVYTFSVAATNESNGKTTSVTAEPLSNQHVDAVVWDKGSPYIVTPQGGRVAIANIVQVS</sequence>
<feature type="domain" description="FlgD Tudor-like" evidence="8">
    <location>
        <begin position="90"/>
        <end position="226"/>
    </location>
</feature>
<dbReference type="Gene3D" id="2.60.40.4070">
    <property type="match status" value="1"/>
</dbReference>
<keyword evidence="9" id="KW-0282">Flagellum</keyword>
<dbReference type="InterPro" id="IPR005648">
    <property type="entry name" value="FlgD"/>
</dbReference>
<dbReference type="Pfam" id="PF13861">
    <property type="entry name" value="FLgD_tudor"/>
    <property type="match status" value="1"/>
</dbReference>
<evidence type="ECO:0000259" key="7">
    <source>
        <dbReference type="Pfam" id="PF13860"/>
    </source>
</evidence>
<keyword evidence="9" id="KW-0966">Cell projection</keyword>
<reference evidence="10" key="1">
    <citation type="submission" date="2017-04" db="EMBL/GenBank/DDBJ databases">
        <authorList>
            <person name="Varghese N."/>
            <person name="Submissions S."/>
        </authorList>
    </citation>
    <scope>NUCLEOTIDE SEQUENCE [LARGE SCALE GENOMIC DNA]</scope>
    <source>
        <strain evidence="10">DSM 22618</strain>
    </source>
</reference>
<evidence type="ECO:0000256" key="1">
    <source>
        <dbReference type="ARBA" id="ARBA00010577"/>
    </source>
</evidence>
<protein>
    <recommendedName>
        <fullName evidence="2 5">Basal-body rod modification protein FlgD</fullName>
    </recommendedName>
</protein>
<dbReference type="GO" id="GO:0044781">
    <property type="term" value="P:bacterial-type flagellum organization"/>
    <property type="evidence" value="ECO:0007669"/>
    <property type="project" value="UniProtKB-UniRule"/>
</dbReference>
<dbReference type="Proteomes" id="UP000192920">
    <property type="component" value="Unassembled WGS sequence"/>
</dbReference>
<proteinExistence type="inferred from homology"/>
<dbReference type="EMBL" id="FXAG01000007">
    <property type="protein sequence ID" value="SMF16540.1"/>
    <property type="molecule type" value="Genomic_DNA"/>
</dbReference>
<evidence type="ECO:0000256" key="3">
    <source>
        <dbReference type="ARBA" id="ARBA00022795"/>
    </source>
</evidence>
<dbReference type="AlphaFoldDB" id="A0A1Y6BKV7"/>
<dbReference type="Pfam" id="PF13860">
    <property type="entry name" value="FlgD_ig"/>
    <property type="match status" value="1"/>
</dbReference>
<evidence type="ECO:0000256" key="4">
    <source>
        <dbReference type="ARBA" id="ARBA00024746"/>
    </source>
</evidence>
<evidence type="ECO:0000256" key="2">
    <source>
        <dbReference type="ARBA" id="ARBA00016013"/>
    </source>
</evidence>
<evidence type="ECO:0000313" key="10">
    <source>
        <dbReference type="Proteomes" id="UP000192920"/>
    </source>
</evidence>
<dbReference type="Gene3D" id="2.30.30.910">
    <property type="match status" value="1"/>
</dbReference>
<gene>
    <name evidence="9" type="ORF">SAMN02745746_01659</name>
</gene>
<dbReference type="STRING" id="1123014.SAMN02745746_01659"/>
<comment type="similarity">
    <text evidence="1 5">Belongs to the FlgD family.</text>
</comment>
<dbReference type="Pfam" id="PF03963">
    <property type="entry name" value="FlgD"/>
    <property type="match status" value="1"/>
</dbReference>
<name>A0A1Y6BKV7_9NEIS</name>
<evidence type="ECO:0000256" key="5">
    <source>
        <dbReference type="RuleBase" id="RU362076"/>
    </source>
</evidence>
<evidence type="ECO:0000259" key="8">
    <source>
        <dbReference type="Pfam" id="PF13861"/>
    </source>
</evidence>
<evidence type="ECO:0000313" key="9">
    <source>
        <dbReference type="EMBL" id="SMF16540.1"/>
    </source>
</evidence>
<comment type="function">
    <text evidence="4 5">Required for flagellar hook formation. May act as a scaffolding protein.</text>
</comment>
<keyword evidence="10" id="KW-1185">Reference proteome</keyword>
<dbReference type="RefSeq" id="WP_085275953.1">
    <property type="nucleotide sequence ID" value="NZ_FXAG01000007.1"/>
</dbReference>
<accession>A0A1Y6BKV7</accession>
<dbReference type="InterPro" id="IPR025965">
    <property type="entry name" value="FlgD/Vpr_Ig-like"/>
</dbReference>
<feature type="domain" description="FlgD/Vpr Ig-like" evidence="7">
    <location>
        <begin position="106"/>
        <end position="183"/>
    </location>
</feature>
<keyword evidence="9" id="KW-0969">Cilium</keyword>
<organism evidence="9 10">
    <name type="scientific">Pseudogulbenkiania subflava DSM 22618</name>
    <dbReference type="NCBI Taxonomy" id="1123014"/>
    <lineage>
        <taxon>Bacteria</taxon>
        <taxon>Pseudomonadati</taxon>
        <taxon>Pseudomonadota</taxon>
        <taxon>Betaproteobacteria</taxon>
        <taxon>Neisseriales</taxon>
        <taxon>Chromobacteriaceae</taxon>
        <taxon>Pseudogulbenkiania</taxon>
    </lineage>
</organism>